<organism evidence="1 2">
    <name type="scientific">Ditylenchus dipsaci</name>
    <dbReference type="NCBI Taxonomy" id="166011"/>
    <lineage>
        <taxon>Eukaryota</taxon>
        <taxon>Metazoa</taxon>
        <taxon>Ecdysozoa</taxon>
        <taxon>Nematoda</taxon>
        <taxon>Chromadorea</taxon>
        <taxon>Rhabditida</taxon>
        <taxon>Tylenchina</taxon>
        <taxon>Tylenchomorpha</taxon>
        <taxon>Sphaerularioidea</taxon>
        <taxon>Anguinidae</taxon>
        <taxon>Anguininae</taxon>
        <taxon>Ditylenchus</taxon>
    </lineage>
</organism>
<keyword evidence="1" id="KW-1185">Reference proteome</keyword>
<evidence type="ECO:0000313" key="1">
    <source>
        <dbReference type="Proteomes" id="UP000887574"/>
    </source>
</evidence>
<sequence length="458" mass="51332">MVFDKQRGICPNELARNGLGIESGNRQFGGQGGHQALPMGVDWVEDSLSGPRKFVSIALHENSGFGLDSAGCLWLNNGVTEANPFGVGCWYQICSFNLQNMPLDSMGKAGVFINVGRVILAARQPLTGHLLSKVVPYRLSIHDNFSVISAGSFCGDSNDSIFVSQQLNSEIFSFSVKKRNFTSLPPFSESGTVMALSACRERLYLLDSCGRIHFRENVSNNRLSADLTNSTALQPKRGWTNFCEDEIRTSVISLAASNTCIWAIDSFYRIFYVSLSTPSKWTEVDRPKELPNEKIDQIRASSSGKYVWLFASKSGYSWARTEVTETKPKGKSWVQACSDVRVEELAVAENAVWCLARETRQLHRLRSLNINNPAGHYWKPMSFSLKAVSVDAIENRCVGLDMDNRLCKYIHHSVWVRNQQRLQKKLFTMPGVKARKFMSCAKKKTYKDYLLILYIPGA</sequence>
<reference evidence="2" key="1">
    <citation type="submission" date="2022-11" db="UniProtKB">
        <authorList>
            <consortium name="WormBaseParasite"/>
        </authorList>
    </citation>
    <scope>IDENTIFICATION</scope>
</reference>
<dbReference type="Proteomes" id="UP000887574">
    <property type="component" value="Unplaced"/>
</dbReference>
<evidence type="ECO:0000313" key="2">
    <source>
        <dbReference type="WBParaSite" id="jg10154"/>
    </source>
</evidence>
<dbReference type="WBParaSite" id="jg10154">
    <property type="protein sequence ID" value="jg10154"/>
    <property type="gene ID" value="jg10154"/>
</dbReference>
<name>A0A915CKN1_9BILA</name>
<proteinExistence type="predicted"/>
<dbReference type="AlphaFoldDB" id="A0A915CKN1"/>
<protein>
    <submittedName>
        <fullName evidence="2">Uncharacterized protein</fullName>
    </submittedName>
</protein>
<accession>A0A915CKN1</accession>
<dbReference type="InterPro" id="IPR011044">
    <property type="entry name" value="Quino_amine_DH_bsu"/>
</dbReference>
<dbReference type="SUPFAM" id="SSF50969">
    <property type="entry name" value="YVTN repeat-like/Quinoprotein amine dehydrogenase"/>
    <property type="match status" value="1"/>
</dbReference>